<dbReference type="GO" id="GO:0003700">
    <property type="term" value="F:DNA-binding transcription factor activity"/>
    <property type="evidence" value="ECO:0007669"/>
    <property type="project" value="InterPro"/>
</dbReference>
<sequence>MDVSHEERRLNTLQNKDWTPSETIDAHKTLSGKDFNHTFRIDRGDFQITLPESIGRGSCRSLLAPGCIQMSDFDLQFNRDIEANGEFMMPRTELVFCLGQGIEWGTSLKGEDFQICTGESALLHGGGRSENCVYHSDTEYRFLSIDMSPEHFVRLTGNEEPGRIASDGALFSRNSITPEMTLILKQIADCSYGSGMRELYLEGKMLELLAVYLNESMHGRQQTQRSVKLSKEDMRSLELAKEILQRDYLQPPTLAGLSRMICLNEFKLKKGFKEMYGYTVHAYAIEQRMQSARRLLEKGDISVSQAAASVGYGNVSHFAAAFRKRFGVSPGAFASGGRRTSAHRQQPS</sequence>
<accession>A0A2Z2KA97</accession>
<feature type="domain" description="HTH araC/xylS-type" evidence="4">
    <location>
        <begin position="238"/>
        <end position="336"/>
    </location>
</feature>
<dbReference type="AlphaFoldDB" id="A0A2Z2KA97"/>
<proteinExistence type="predicted"/>
<keyword evidence="3" id="KW-0804">Transcription</keyword>
<gene>
    <name evidence="5" type="ORF">B9T62_24170</name>
</gene>
<dbReference type="GO" id="GO:0043565">
    <property type="term" value="F:sequence-specific DNA binding"/>
    <property type="evidence" value="ECO:0007669"/>
    <property type="project" value="InterPro"/>
</dbReference>
<dbReference type="Pfam" id="PF12833">
    <property type="entry name" value="HTH_18"/>
    <property type="match status" value="1"/>
</dbReference>
<evidence type="ECO:0000256" key="2">
    <source>
        <dbReference type="ARBA" id="ARBA00023125"/>
    </source>
</evidence>
<organism evidence="5 6">
    <name type="scientific">Paenibacillus donghaensis</name>
    <dbReference type="NCBI Taxonomy" id="414771"/>
    <lineage>
        <taxon>Bacteria</taxon>
        <taxon>Bacillati</taxon>
        <taxon>Bacillota</taxon>
        <taxon>Bacilli</taxon>
        <taxon>Bacillales</taxon>
        <taxon>Paenibacillaceae</taxon>
        <taxon>Paenibacillus</taxon>
    </lineage>
</organism>
<evidence type="ECO:0000313" key="5">
    <source>
        <dbReference type="EMBL" id="ASA23616.1"/>
    </source>
</evidence>
<keyword evidence="2" id="KW-0238">DNA-binding</keyword>
<evidence type="ECO:0000256" key="3">
    <source>
        <dbReference type="ARBA" id="ARBA00023163"/>
    </source>
</evidence>
<name>A0A2Z2KA97_9BACL</name>
<protein>
    <recommendedName>
        <fullName evidence="4">HTH araC/xylS-type domain-containing protein</fullName>
    </recommendedName>
</protein>
<evidence type="ECO:0000313" key="6">
    <source>
        <dbReference type="Proteomes" id="UP000249890"/>
    </source>
</evidence>
<keyword evidence="6" id="KW-1185">Reference proteome</keyword>
<dbReference type="PROSITE" id="PS01124">
    <property type="entry name" value="HTH_ARAC_FAMILY_2"/>
    <property type="match status" value="1"/>
</dbReference>
<dbReference type="EMBL" id="CP021780">
    <property type="protein sequence ID" value="ASA23616.1"/>
    <property type="molecule type" value="Genomic_DNA"/>
</dbReference>
<evidence type="ECO:0000259" key="4">
    <source>
        <dbReference type="PROSITE" id="PS01124"/>
    </source>
</evidence>
<dbReference type="InterPro" id="IPR018060">
    <property type="entry name" value="HTH_AraC"/>
</dbReference>
<dbReference type="InterPro" id="IPR020449">
    <property type="entry name" value="Tscrpt_reg_AraC-type_HTH"/>
</dbReference>
<dbReference type="InterPro" id="IPR018062">
    <property type="entry name" value="HTH_AraC-typ_CS"/>
</dbReference>
<dbReference type="KEGG" id="pdh:B9T62_24170"/>
<dbReference type="InterPro" id="IPR009057">
    <property type="entry name" value="Homeodomain-like_sf"/>
</dbReference>
<dbReference type="Proteomes" id="UP000249890">
    <property type="component" value="Chromosome"/>
</dbReference>
<dbReference type="SMART" id="SM00342">
    <property type="entry name" value="HTH_ARAC"/>
    <property type="match status" value="1"/>
</dbReference>
<dbReference type="Gene3D" id="1.10.10.60">
    <property type="entry name" value="Homeodomain-like"/>
    <property type="match status" value="1"/>
</dbReference>
<dbReference type="PANTHER" id="PTHR47893">
    <property type="entry name" value="REGULATORY PROTEIN PCHR"/>
    <property type="match status" value="1"/>
</dbReference>
<dbReference type="InterPro" id="IPR053142">
    <property type="entry name" value="PchR_regulatory_protein"/>
</dbReference>
<reference evidence="5 6" key="1">
    <citation type="submission" date="2017-06" db="EMBL/GenBank/DDBJ databases">
        <title>Complete genome sequence of Paenibacillus donghaensis KCTC 13049T isolated from East Sea sediment, South Korea.</title>
        <authorList>
            <person name="Jung B.K."/>
            <person name="Hong S.-J."/>
            <person name="Shin J.-H."/>
        </authorList>
    </citation>
    <scope>NUCLEOTIDE SEQUENCE [LARGE SCALE GENOMIC DNA]</scope>
    <source>
        <strain evidence="5 6">KCTC 13049</strain>
    </source>
</reference>
<dbReference type="SUPFAM" id="SSF46689">
    <property type="entry name" value="Homeodomain-like"/>
    <property type="match status" value="1"/>
</dbReference>
<dbReference type="PROSITE" id="PS00041">
    <property type="entry name" value="HTH_ARAC_FAMILY_1"/>
    <property type="match status" value="1"/>
</dbReference>
<dbReference type="PANTHER" id="PTHR47893:SF1">
    <property type="entry name" value="REGULATORY PROTEIN PCHR"/>
    <property type="match status" value="1"/>
</dbReference>
<keyword evidence="1" id="KW-0805">Transcription regulation</keyword>
<dbReference type="PRINTS" id="PR00032">
    <property type="entry name" value="HTHARAC"/>
</dbReference>
<evidence type="ECO:0000256" key="1">
    <source>
        <dbReference type="ARBA" id="ARBA00023015"/>
    </source>
</evidence>